<evidence type="ECO:0000256" key="3">
    <source>
        <dbReference type="ARBA" id="ARBA00022475"/>
    </source>
</evidence>
<comment type="subcellular location">
    <subcellularLocation>
        <location evidence="1 9">Cell membrane</location>
        <topology evidence="1 9">Multi-pass membrane protein</topology>
    </subcellularLocation>
</comment>
<evidence type="ECO:0000256" key="8">
    <source>
        <dbReference type="ARBA" id="ARBA00023315"/>
    </source>
</evidence>
<feature type="transmembrane region" description="Helical" evidence="9">
    <location>
        <begin position="116"/>
        <end position="136"/>
    </location>
</feature>
<sequence length="531" mass="59314">MKFLILFFLGALHAQSFSAGIIPEFALAPLQLITFTIATILIFYGTSKTYLKAFTFGLAHFAFGLYWIYNSVHGFGYIHPIISWSIVLAFAAFLALFPVLAIFIFRKVQGLNFVGFKAPIIFSASWTAAELLRGYLLTGFPWLNLAYAHAQSPIGAWAPVLGSYGMTFMATLLSGFVSLWVLRKNIRKEVRFAQFGIIAILVSCIGLKSIDWSKPYGGLTSIRLVQSNIVQDLKYNPLKLNTILDRNIELAMLPAGDSNQPPELVLFSETILPSTQRSIPLSFWTRILTLAHQNEAQFILGINHETDSQTTENQLDYPYDLHNTLLLINKDTDVNSLYDTSVHNNLIKYDKKHLVPFGEMVPSYVRWFVNLIGLPFIDFKSGSDRQNNFSINGQYIAPNICYEDIFGSELLPSLFSHEGNPGATILYNASNLMWFGNSSALGQHLEMSKVRARETSRPIVRATNTGATAHISHEGKVLASLPYETTGVLDVLVQGRTGLTLYARISDWGILVLVFGILLIGLLYRKTTNEK</sequence>
<reference evidence="11" key="1">
    <citation type="journal article" date="2012" name="Vet. Microbiol.">
        <title>Comparative genomic analyses of the Taylorellae.</title>
        <authorList>
            <person name="Hauser H."/>
            <person name="Richter D.C."/>
            <person name="van Tonder A."/>
            <person name="Clark L."/>
            <person name="Preston A."/>
        </authorList>
    </citation>
    <scope>NUCLEOTIDE SEQUENCE</scope>
    <source>
        <strain evidence="11">14/56</strain>
    </source>
</reference>
<keyword evidence="7 9" id="KW-0472">Membrane</keyword>
<feature type="transmembrane region" description="Helical" evidence="9">
    <location>
        <begin position="192"/>
        <end position="210"/>
    </location>
</feature>
<evidence type="ECO:0000256" key="6">
    <source>
        <dbReference type="ARBA" id="ARBA00022989"/>
    </source>
</evidence>
<comment type="similarity">
    <text evidence="2 9">Belongs to the CN hydrolase family. Apolipoprotein N-acyltransferase subfamily.</text>
</comment>
<dbReference type="InterPro" id="IPR045378">
    <property type="entry name" value="LNT_N"/>
</dbReference>
<feature type="transmembrane region" description="Helical" evidence="9">
    <location>
        <begin position="81"/>
        <end position="104"/>
    </location>
</feature>
<dbReference type="EC" id="2.3.1.269" evidence="9"/>
<feature type="transmembrane region" description="Helical" evidence="9">
    <location>
        <begin position="28"/>
        <end position="46"/>
    </location>
</feature>
<comment type="pathway">
    <text evidence="9">Protein modification; lipoprotein biosynthesis (N-acyl transfer).</text>
</comment>
<keyword evidence="4 9" id="KW-0808">Transferase</keyword>
<dbReference type="PANTHER" id="PTHR38686:SF1">
    <property type="entry name" value="APOLIPOPROTEIN N-ACYLTRANSFERASE"/>
    <property type="match status" value="1"/>
</dbReference>
<evidence type="ECO:0000256" key="4">
    <source>
        <dbReference type="ARBA" id="ARBA00022679"/>
    </source>
</evidence>
<comment type="catalytic activity">
    <reaction evidence="9">
        <text>N-terminal S-1,2-diacyl-sn-glyceryl-L-cysteinyl-[lipoprotein] + a glycerophospholipid = N-acyl-S-1,2-diacyl-sn-glyceryl-L-cysteinyl-[lipoprotein] + a 2-acyl-sn-glycero-3-phospholipid + H(+)</text>
        <dbReference type="Rhea" id="RHEA:48228"/>
        <dbReference type="Rhea" id="RHEA-COMP:14681"/>
        <dbReference type="Rhea" id="RHEA-COMP:14684"/>
        <dbReference type="ChEBI" id="CHEBI:15378"/>
        <dbReference type="ChEBI" id="CHEBI:136912"/>
        <dbReference type="ChEBI" id="CHEBI:140656"/>
        <dbReference type="ChEBI" id="CHEBI:140657"/>
        <dbReference type="ChEBI" id="CHEBI:140660"/>
        <dbReference type="EC" id="2.3.1.269"/>
    </reaction>
</comment>
<dbReference type="SUPFAM" id="SSF56317">
    <property type="entry name" value="Carbon-nitrogen hydrolase"/>
    <property type="match status" value="1"/>
</dbReference>
<dbReference type="Pfam" id="PF00795">
    <property type="entry name" value="CN_hydrolase"/>
    <property type="match status" value="1"/>
</dbReference>
<dbReference type="CDD" id="cd07571">
    <property type="entry name" value="ALP_N-acyl_transferase"/>
    <property type="match status" value="1"/>
</dbReference>
<organism evidence="11">
    <name type="scientific">Taylorella equigenitalis 14/56</name>
    <dbReference type="NCBI Taxonomy" id="1091497"/>
    <lineage>
        <taxon>Bacteria</taxon>
        <taxon>Pseudomonadati</taxon>
        <taxon>Pseudomonadota</taxon>
        <taxon>Betaproteobacteria</taxon>
        <taxon>Burkholderiales</taxon>
        <taxon>Alcaligenaceae</taxon>
        <taxon>Taylorella</taxon>
    </lineage>
</organism>
<name>I7IY72_9BURK</name>
<dbReference type="KEGG" id="teg:KUK_0312"/>
<keyword evidence="11" id="KW-0449">Lipoprotein</keyword>
<evidence type="ECO:0000259" key="10">
    <source>
        <dbReference type="PROSITE" id="PS50263"/>
    </source>
</evidence>
<comment type="function">
    <text evidence="9">Catalyzes the phospholipid dependent N-acylation of the N-terminal cysteine of apolipoprotein, the last step in lipoprotein maturation.</text>
</comment>
<evidence type="ECO:0000256" key="9">
    <source>
        <dbReference type="HAMAP-Rule" id="MF_01148"/>
    </source>
</evidence>
<evidence type="ECO:0000256" key="7">
    <source>
        <dbReference type="ARBA" id="ARBA00023136"/>
    </source>
</evidence>
<dbReference type="EMBL" id="HE681423">
    <property type="protein sequence ID" value="CCG17626.1"/>
    <property type="molecule type" value="Genomic_DNA"/>
</dbReference>
<evidence type="ECO:0000256" key="2">
    <source>
        <dbReference type="ARBA" id="ARBA00010065"/>
    </source>
</evidence>
<accession>I7IY72</accession>
<evidence type="ECO:0000313" key="11">
    <source>
        <dbReference type="EMBL" id="CCG17626.1"/>
    </source>
</evidence>
<feature type="transmembrane region" description="Helical" evidence="9">
    <location>
        <begin position="505"/>
        <end position="524"/>
    </location>
</feature>
<keyword evidence="5 9" id="KW-0812">Transmembrane</keyword>
<dbReference type="InterPro" id="IPR004563">
    <property type="entry name" value="Apolipo_AcylTrfase"/>
</dbReference>
<dbReference type="Gene3D" id="3.60.110.10">
    <property type="entry name" value="Carbon-nitrogen hydrolase"/>
    <property type="match status" value="1"/>
</dbReference>
<keyword evidence="6 9" id="KW-1133">Transmembrane helix</keyword>
<feature type="transmembrane region" description="Helical" evidence="9">
    <location>
        <begin position="53"/>
        <end position="69"/>
    </location>
</feature>
<dbReference type="Pfam" id="PF20154">
    <property type="entry name" value="LNT_N"/>
    <property type="match status" value="1"/>
</dbReference>
<feature type="transmembrane region" description="Helical" evidence="9">
    <location>
        <begin position="156"/>
        <end position="180"/>
    </location>
</feature>
<dbReference type="NCBIfam" id="TIGR00546">
    <property type="entry name" value="lnt"/>
    <property type="match status" value="1"/>
</dbReference>
<gene>
    <name evidence="9 11" type="primary">lnt</name>
    <name evidence="11" type="ORF">KUK_0312</name>
</gene>
<dbReference type="InterPro" id="IPR036526">
    <property type="entry name" value="C-N_Hydrolase_sf"/>
</dbReference>
<dbReference type="HOGENOM" id="CLU_019563_3_0_4"/>
<dbReference type="PROSITE" id="PS50263">
    <property type="entry name" value="CN_HYDROLASE"/>
    <property type="match status" value="1"/>
</dbReference>
<keyword evidence="8 9" id="KW-0012">Acyltransferase</keyword>
<dbReference type="InterPro" id="IPR003010">
    <property type="entry name" value="C-N_Hydrolase"/>
</dbReference>
<keyword evidence="3 9" id="KW-1003">Cell membrane</keyword>
<dbReference type="HAMAP" id="MF_01148">
    <property type="entry name" value="Lnt"/>
    <property type="match status" value="1"/>
</dbReference>
<proteinExistence type="inferred from homology"/>
<dbReference type="UniPathway" id="UPA00666"/>
<evidence type="ECO:0000256" key="1">
    <source>
        <dbReference type="ARBA" id="ARBA00004651"/>
    </source>
</evidence>
<dbReference type="GO" id="GO:0042158">
    <property type="term" value="P:lipoprotein biosynthetic process"/>
    <property type="evidence" value="ECO:0007669"/>
    <property type="project" value="UniProtKB-UniRule"/>
</dbReference>
<evidence type="ECO:0000256" key="5">
    <source>
        <dbReference type="ARBA" id="ARBA00022692"/>
    </source>
</evidence>
<dbReference type="GO" id="GO:0005886">
    <property type="term" value="C:plasma membrane"/>
    <property type="evidence" value="ECO:0007669"/>
    <property type="project" value="UniProtKB-SubCell"/>
</dbReference>
<dbReference type="OrthoDB" id="9804277at2"/>
<feature type="domain" description="CN hydrolase" evidence="10">
    <location>
        <begin position="225"/>
        <end position="495"/>
    </location>
</feature>
<protein>
    <recommendedName>
        <fullName evidence="9">Apolipoprotein N-acyltransferase</fullName>
        <shortName evidence="9">ALP N-acyltransferase</shortName>
        <ecNumber evidence="9">2.3.1.269</ecNumber>
    </recommendedName>
</protein>
<dbReference type="AlphaFoldDB" id="I7IY72"/>
<dbReference type="PANTHER" id="PTHR38686">
    <property type="entry name" value="APOLIPOPROTEIN N-ACYLTRANSFERASE"/>
    <property type="match status" value="1"/>
</dbReference>
<dbReference type="GO" id="GO:0016410">
    <property type="term" value="F:N-acyltransferase activity"/>
    <property type="evidence" value="ECO:0007669"/>
    <property type="project" value="UniProtKB-UniRule"/>
</dbReference>
<dbReference type="RefSeq" id="WP_015555280.1">
    <property type="nucleotide sequence ID" value="NC_021036.1"/>
</dbReference>